<dbReference type="AlphaFoldDB" id="X0V5Z1"/>
<dbReference type="InterPro" id="IPR012334">
    <property type="entry name" value="Pectin_lyas_fold"/>
</dbReference>
<dbReference type="Gene3D" id="2.160.20.10">
    <property type="entry name" value="Single-stranded right-handed beta-helix, Pectin lyase-like"/>
    <property type="match status" value="1"/>
</dbReference>
<name>X0V5Z1_9ZZZZ</name>
<dbReference type="SUPFAM" id="SSF51126">
    <property type="entry name" value="Pectin lyase-like"/>
    <property type="match status" value="1"/>
</dbReference>
<gene>
    <name evidence="1" type="ORF">S01H1_32898</name>
</gene>
<accession>X0V5Z1</accession>
<comment type="caution">
    <text evidence="1">The sequence shown here is derived from an EMBL/GenBank/DDBJ whole genome shotgun (WGS) entry which is preliminary data.</text>
</comment>
<proteinExistence type="predicted"/>
<reference evidence="1" key="1">
    <citation type="journal article" date="2014" name="Front. Microbiol.">
        <title>High frequency of phylogenetically diverse reductive dehalogenase-homologous genes in deep subseafloor sedimentary metagenomes.</title>
        <authorList>
            <person name="Kawai M."/>
            <person name="Futagami T."/>
            <person name="Toyoda A."/>
            <person name="Takaki Y."/>
            <person name="Nishi S."/>
            <person name="Hori S."/>
            <person name="Arai W."/>
            <person name="Tsubouchi T."/>
            <person name="Morono Y."/>
            <person name="Uchiyama I."/>
            <person name="Ito T."/>
            <person name="Fujiyama A."/>
            <person name="Inagaki F."/>
            <person name="Takami H."/>
        </authorList>
    </citation>
    <scope>NUCLEOTIDE SEQUENCE</scope>
    <source>
        <strain evidence="1">Expedition CK06-06</strain>
    </source>
</reference>
<feature type="non-terminal residue" evidence="1">
    <location>
        <position position="1"/>
    </location>
</feature>
<evidence type="ECO:0008006" key="2">
    <source>
        <dbReference type="Google" id="ProtNLM"/>
    </source>
</evidence>
<dbReference type="InterPro" id="IPR059226">
    <property type="entry name" value="Choice_anch_Q_dom"/>
</dbReference>
<sequence length="274" mass="29068">GWDSSAVIANNLIMGNGGPGGGVETFKSIPSIVNNTILDGIRCNGCSPLVTNCIVWGNGIEATAIVNYSCVEGGFSGIGNISGEPLFVDSTNGDYHLQPDSPCIDEGDPDYVAEPNGIDLDGYPRILDGDSDGFAVVDMGAYEFLANVPCCFGVNHLRIATESDKKGKGKGRGSDIDIKGTFNPAVPIDLAVDDVTFFIDDGQGNVLDFFIPAGSFKPEGKPEHQKFKYDSPKGSRPDIKARFDLLKCTFELKAEKVPKNGKIASTTLAVAMYV</sequence>
<dbReference type="NCBIfam" id="NF041518">
    <property type="entry name" value="choice_anch_Q"/>
    <property type="match status" value="1"/>
</dbReference>
<dbReference type="EMBL" id="BARS01020398">
    <property type="protein sequence ID" value="GAG06807.1"/>
    <property type="molecule type" value="Genomic_DNA"/>
</dbReference>
<dbReference type="InterPro" id="IPR011050">
    <property type="entry name" value="Pectin_lyase_fold/virulence"/>
</dbReference>
<evidence type="ECO:0000313" key="1">
    <source>
        <dbReference type="EMBL" id="GAG06807.1"/>
    </source>
</evidence>
<protein>
    <recommendedName>
        <fullName evidence="2">Right handed beta helix domain-containing protein</fullName>
    </recommendedName>
</protein>
<organism evidence="1">
    <name type="scientific">marine sediment metagenome</name>
    <dbReference type="NCBI Taxonomy" id="412755"/>
    <lineage>
        <taxon>unclassified sequences</taxon>
        <taxon>metagenomes</taxon>
        <taxon>ecological metagenomes</taxon>
    </lineage>
</organism>
<feature type="non-terminal residue" evidence="1">
    <location>
        <position position="274"/>
    </location>
</feature>